<dbReference type="SMART" id="SM00981">
    <property type="entry name" value="THUMP"/>
    <property type="match status" value="1"/>
</dbReference>
<dbReference type="SUPFAM" id="SSF143437">
    <property type="entry name" value="THUMP domain-like"/>
    <property type="match status" value="1"/>
</dbReference>
<dbReference type="AlphaFoldDB" id="A0A0D0T7E5"/>
<feature type="region of interest" description="Disordered" evidence="2">
    <location>
        <begin position="300"/>
        <end position="382"/>
    </location>
</feature>
<reference evidence="4 5" key="1">
    <citation type="submission" date="2015-01" db="EMBL/GenBank/DDBJ databases">
        <title>The Genome Sequence of Cryptococcus gattii Ram5.</title>
        <authorList>
            <consortium name="The Broad Institute Genomics Platform"/>
            <person name="Cuomo C."/>
            <person name="Litvintseva A."/>
            <person name="Chen Y."/>
            <person name="Heitman J."/>
            <person name="Sun S."/>
            <person name="Springer D."/>
            <person name="Dromer F."/>
            <person name="Young S."/>
            <person name="Zeng Q."/>
            <person name="Gargeya S."/>
            <person name="Abouelleil A."/>
            <person name="Alvarado L."/>
            <person name="Chapman S.B."/>
            <person name="Gainer-Dewar J."/>
            <person name="Goldberg J."/>
            <person name="Griggs A."/>
            <person name="Gujja S."/>
            <person name="Hansen M."/>
            <person name="Howarth C."/>
            <person name="Imamovic A."/>
            <person name="Larimer J."/>
            <person name="Murphy C."/>
            <person name="Naylor J."/>
            <person name="Pearson M."/>
            <person name="Priest M."/>
            <person name="Roberts A."/>
            <person name="Saif S."/>
            <person name="Shea T."/>
            <person name="Sykes S."/>
            <person name="Wortman J."/>
            <person name="Nusbaum C."/>
            <person name="Birren B."/>
        </authorList>
    </citation>
    <scope>NUCLEOTIDE SEQUENCE [LARGE SCALE GENOMIC DNA]</scope>
    <source>
        <strain evidence="4 5">Ram5</strain>
    </source>
</reference>
<evidence type="ECO:0000313" key="5">
    <source>
        <dbReference type="Proteomes" id="UP000053392"/>
    </source>
</evidence>
<evidence type="ECO:0000256" key="2">
    <source>
        <dbReference type="SAM" id="MobiDB-lite"/>
    </source>
</evidence>
<feature type="domain" description="THUMP" evidence="3">
    <location>
        <begin position="170"/>
        <end position="281"/>
    </location>
</feature>
<protein>
    <recommendedName>
        <fullName evidence="3">THUMP domain-containing protein</fullName>
    </recommendedName>
</protein>
<organism evidence="4 5">
    <name type="scientific">Cryptococcus deuterogattii Ram5</name>
    <dbReference type="NCBI Taxonomy" id="1296110"/>
    <lineage>
        <taxon>Eukaryota</taxon>
        <taxon>Fungi</taxon>
        <taxon>Dikarya</taxon>
        <taxon>Basidiomycota</taxon>
        <taxon>Agaricomycotina</taxon>
        <taxon>Tremellomycetes</taxon>
        <taxon>Tremellales</taxon>
        <taxon>Cryptococcaceae</taxon>
        <taxon>Cryptococcus</taxon>
        <taxon>Cryptococcus gattii species complex</taxon>
    </lineage>
</organism>
<dbReference type="InterPro" id="IPR004114">
    <property type="entry name" value="THUMP_dom"/>
</dbReference>
<feature type="compositionally biased region" description="Basic and acidic residues" evidence="2">
    <location>
        <begin position="1"/>
        <end position="14"/>
    </location>
</feature>
<dbReference type="InterPro" id="IPR040183">
    <property type="entry name" value="THUMPD1-like"/>
</dbReference>
<feature type="compositionally biased region" description="Basic and acidic residues" evidence="2">
    <location>
        <begin position="34"/>
        <end position="62"/>
    </location>
</feature>
<dbReference type="PROSITE" id="PS51165">
    <property type="entry name" value="THUMP"/>
    <property type="match status" value="1"/>
</dbReference>
<dbReference type="EMBL" id="KN847899">
    <property type="protein sequence ID" value="KIR41882.1"/>
    <property type="molecule type" value="Genomic_DNA"/>
</dbReference>
<evidence type="ECO:0000256" key="1">
    <source>
        <dbReference type="PROSITE-ProRule" id="PRU00529"/>
    </source>
</evidence>
<accession>A0A0D0T7E5</accession>
<dbReference type="HOGENOM" id="CLU_672722_0_0_1"/>
<dbReference type="CDD" id="cd11717">
    <property type="entry name" value="THUMP_THUMPD1_like"/>
    <property type="match status" value="1"/>
</dbReference>
<feature type="compositionally biased region" description="Low complexity" evidence="2">
    <location>
        <begin position="300"/>
        <end position="309"/>
    </location>
</feature>
<gene>
    <name evidence="4" type="ORF">I313_02043</name>
</gene>
<sequence>MGKSGSRDGNDGGKRTAQKHKFYKFGGGGNSSNSERKDDQSTGVKDHPKVFPLDKYREKPLMGDDQPEMLSLPGILISTTKDKEKAAELEIIKQLEKIADELYPESSERKEGIVEEDLDFEEMLKRDLESMKDASVKSQRFRLCSKEGFCLIYVIILPPLRPHRLVEYILKQAESTGKCPLRHCKRLIPIPATAGATLRQLSEVAASVVKSGFESPDGQAFKFAVDTNSRNSDKLERMEMIRTVAEQVAILGGGHTVDLKNADKTILVEVYKNNLGVTVLNDYEKYKKYNPGAVATQAAQKQATSTSSSGRSVLPLTQSDSTEQSMVVKPTANNENRRRRAASIADRHTSPGPHTYKRMKVVEEGETEKTEEDIEAGEVVEDEDTVLGDDFEEIIEHGRVVRRRKDGN</sequence>
<dbReference type="PANTHER" id="PTHR13452">
    <property type="entry name" value="THUMP DOMAIN CONTAINING PROTEIN 1-RELATED"/>
    <property type="match status" value="1"/>
</dbReference>
<dbReference type="Proteomes" id="UP000053392">
    <property type="component" value="Unassembled WGS sequence"/>
</dbReference>
<keyword evidence="5" id="KW-1185">Reference proteome</keyword>
<dbReference type="FunFam" id="3.30.2300.10:FF:000001">
    <property type="entry name" value="THUMP domain-containing protein 1"/>
    <property type="match status" value="1"/>
</dbReference>
<proteinExistence type="predicted"/>
<evidence type="ECO:0000259" key="3">
    <source>
        <dbReference type="PROSITE" id="PS51165"/>
    </source>
</evidence>
<dbReference type="PANTHER" id="PTHR13452:SF10">
    <property type="entry name" value="THUMP DOMAIN-CONTAINING PROTEIN 1"/>
    <property type="match status" value="1"/>
</dbReference>
<dbReference type="Pfam" id="PF02926">
    <property type="entry name" value="THUMP"/>
    <property type="match status" value="1"/>
</dbReference>
<name>A0A0D0T7E5_9TREE</name>
<evidence type="ECO:0000313" key="4">
    <source>
        <dbReference type="EMBL" id="KIR41882.1"/>
    </source>
</evidence>
<feature type="compositionally biased region" description="Acidic residues" evidence="2">
    <location>
        <begin position="364"/>
        <end position="382"/>
    </location>
</feature>
<dbReference type="OrthoDB" id="367221at2759"/>
<dbReference type="GO" id="GO:0003723">
    <property type="term" value="F:RNA binding"/>
    <property type="evidence" value="ECO:0007669"/>
    <property type="project" value="UniProtKB-UniRule"/>
</dbReference>
<feature type="compositionally biased region" description="Polar residues" evidence="2">
    <location>
        <begin position="315"/>
        <end position="325"/>
    </location>
</feature>
<dbReference type="Gene3D" id="3.30.2300.10">
    <property type="entry name" value="THUMP superfamily"/>
    <property type="match status" value="1"/>
</dbReference>
<feature type="region of interest" description="Disordered" evidence="2">
    <location>
        <begin position="1"/>
        <end position="64"/>
    </location>
</feature>
<keyword evidence="1" id="KW-0694">RNA-binding</keyword>
<dbReference type="GO" id="GO:0006400">
    <property type="term" value="P:tRNA modification"/>
    <property type="evidence" value="ECO:0007669"/>
    <property type="project" value="InterPro"/>
</dbReference>